<dbReference type="HOGENOM" id="CLU_106825_0_0_1"/>
<feature type="region of interest" description="Disordered" evidence="1">
    <location>
        <begin position="56"/>
        <end position="75"/>
    </location>
</feature>
<accession>A0A0C3G103</accession>
<protein>
    <submittedName>
        <fullName evidence="2">Uncharacterized protein</fullName>
    </submittedName>
</protein>
<evidence type="ECO:0000256" key="1">
    <source>
        <dbReference type="SAM" id="MobiDB-lite"/>
    </source>
</evidence>
<proteinExistence type="predicted"/>
<gene>
    <name evidence="2" type="ORF">PILCRDRAFT_2192</name>
</gene>
<dbReference type="Proteomes" id="UP000054166">
    <property type="component" value="Unassembled WGS sequence"/>
</dbReference>
<evidence type="ECO:0000313" key="3">
    <source>
        <dbReference type="Proteomes" id="UP000054166"/>
    </source>
</evidence>
<sequence>MTQRQLEQVQSNRHRQDTRQQYLLVECRPPRFPRLSRLRSEMNLKGYIVRIAEKTAASTASNSDGPSMVNVDERIGRREVTFPIARPRSPSDSSHCGEQYKKRESEAMKSTQPTNTLSPPPTPPPPPPSGPEFSSVAYACGSSRSAGFYKLGSGVEHIHGGAGACWLKTLCGFVRDVLELLKEVFRGRPDPFVDLRGRGPIIVTVTVETRMTVTAVRNPRVDSIHS</sequence>
<dbReference type="InParanoid" id="A0A0C3G103"/>
<feature type="region of interest" description="Disordered" evidence="1">
    <location>
        <begin position="81"/>
        <end position="135"/>
    </location>
</feature>
<name>A0A0C3G103_PILCF</name>
<reference evidence="2 3" key="1">
    <citation type="submission" date="2014-04" db="EMBL/GenBank/DDBJ databases">
        <authorList>
            <consortium name="DOE Joint Genome Institute"/>
            <person name="Kuo A."/>
            <person name="Tarkka M."/>
            <person name="Buscot F."/>
            <person name="Kohler A."/>
            <person name="Nagy L.G."/>
            <person name="Floudas D."/>
            <person name="Copeland A."/>
            <person name="Barry K.W."/>
            <person name="Cichocki N."/>
            <person name="Veneault-Fourrey C."/>
            <person name="LaButti K."/>
            <person name="Lindquist E.A."/>
            <person name="Lipzen A."/>
            <person name="Lundell T."/>
            <person name="Morin E."/>
            <person name="Murat C."/>
            <person name="Sun H."/>
            <person name="Tunlid A."/>
            <person name="Henrissat B."/>
            <person name="Grigoriev I.V."/>
            <person name="Hibbett D.S."/>
            <person name="Martin F."/>
            <person name="Nordberg H.P."/>
            <person name="Cantor M.N."/>
            <person name="Hua S.X."/>
        </authorList>
    </citation>
    <scope>NUCLEOTIDE SEQUENCE [LARGE SCALE GENOMIC DNA]</scope>
    <source>
        <strain evidence="2 3">F 1598</strain>
    </source>
</reference>
<feature type="compositionally biased region" description="Basic and acidic residues" evidence="1">
    <location>
        <begin position="98"/>
        <end position="107"/>
    </location>
</feature>
<feature type="compositionally biased region" description="Polar residues" evidence="1">
    <location>
        <begin position="56"/>
        <end position="65"/>
    </location>
</feature>
<reference evidence="3" key="2">
    <citation type="submission" date="2015-01" db="EMBL/GenBank/DDBJ databases">
        <title>Evolutionary Origins and Diversification of the Mycorrhizal Mutualists.</title>
        <authorList>
            <consortium name="DOE Joint Genome Institute"/>
            <consortium name="Mycorrhizal Genomics Consortium"/>
            <person name="Kohler A."/>
            <person name="Kuo A."/>
            <person name="Nagy L.G."/>
            <person name="Floudas D."/>
            <person name="Copeland A."/>
            <person name="Barry K.W."/>
            <person name="Cichocki N."/>
            <person name="Veneault-Fourrey C."/>
            <person name="LaButti K."/>
            <person name="Lindquist E.A."/>
            <person name="Lipzen A."/>
            <person name="Lundell T."/>
            <person name="Morin E."/>
            <person name="Murat C."/>
            <person name="Riley R."/>
            <person name="Ohm R."/>
            <person name="Sun H."/>
            <person name="Tunlid A."/>
            <person name="Henrissat B."/>
            <person name="Grigoriev I.V."/>
            <person name="Hibbett D.S."/>
            <person name="Martin F."/>
        </authorList>
    </citation>
    <scope>NUCLEOTIDE SEQUENCE [LARGE SCALE GENOMIC DNA]</scope>
    <source>
        <strain evidence="3">F 1598</strain>
    </source>
</reference>
<dbReference type="EMBL" id="KN832974">
    <property type="protein sequence ID" value="KIM89920.1"/>
    <property type="molecule type" value="Genomic_DNA"/>
</dbReference>
<evidence type="ECO:0000313" key="2">
    <source>
        <dbReference type="EMBL" id="KIM89920.1"/>
    </source>
</evidence>
<feature type="compositionally biased region" description="Pro residues" evidence="1">
    <location>
        <begin position="118"/>
        <end position="130"/>
    </location>
</feature>
<keyword evidence="3" id="KW-1185">Reference proteome</keyword>
<organism evidence="2 3">
    <name type="scientific">Piloderma croceum (strain F 1598)</name>
    <dbReference type="NCBI Taxonomy" id="765440"/>
    <lineage>
        <taxon>Eukaryota</taxon>
        <taxon>Fungi</taxon>
        <taxon>Dikarya</taxon>
        <taxon>Basidiomycota</taxon>
        <taxon>Agaricomycotina</taxon>
        <taxon>Agaricomycetes</taxon>
        <taxon>Agaricomycetidae</taxon>
        <taxon>Atheliales</taxon>
        <taxon>Atheliaceae</taxon>
        <taxon>Piloderma</taxon>
    </lineage>
</organism>
<dbReference type="AlphaFoldDB" id="A0A0C3G103"/>